<gene>
    <name evidence="1" type="ORF">HGP28_00280</name>
</gene>
<protein>
    <submittedName>
        <fullName evidence="1">Prepilin peptidase</fullName>
    </submittedName>
</protein>
<name>A0A7X8YFA6_9VIBR</name>
<accession>A0A7X8YFA6</accession>
<dbReference type="InterPro" id="IPR010890">
    <property type="entry name" value="PriC"/>
</dbReference>
<dbReference type="Pfam" id="PF07445">
    <property type="entry name" value="PriC"/>
    <property type="match status" value="1"/>
</dbReference>
<proteinExistence type="predicted"/>
<dbReference type="EMBL" id="JABAIK010000001">
    <property type="protein sequence ID" value="NLS11320.1"/>
    <property type="molecule type" value="Genomic_DNA"/>
</dbReference>
<comment type="caution">
    <text evidence="1">The sequence shown here is derived from an EMBL/GenBank/DDBJ whole genome shotgun (WGS) entry which is preliminary data.</text>
</comment>
<dbReference type="Gene3D" id="1.20.1270.340">
    <property type="match status" value="1"/>
</dbReference>
<keyword evidence="2" id="KW-1185">Reference proteome</keyword>
<organism evidence="1 2">
    <name type="scientific">Vibrio agarilyticus</name>
    <dbReference type="NCBI Taxonomy" id="2726741"/>
    <lineage>
        <taxon>Bacteria</taxon>
        <taxon>Pseudomonadati</taxon>
        <taxon>Pseudomonadota</taxon>
        <taxon>Gammaproteobacteria</taxon>
        <taxon>Vibrionales</taxon>
        <taxon>Vibrionaceae</taxon>
        <taxon>Vibrio</taxon>
    </lineage>
</organism>
<dbReference type="AlphaFoldDB" id="A0A7X8YFA6"/>
<dbReference type="InterPro" id="IPR038338">
    <property type="entry name" value="PriC_sf"/>
</dbReference>
<evidence type="ECO:0000313" key="2">
    <source>
        <dbReference type="Proteomes" id="UP000535589"/>
    </source>
</evidence>
<evidence type="ECO:0000313" key="1">
    <source>
        <dbReference type="EMBL" id="NLS11320.1"/>
    </source>
</evidence>
<reference evidence="1 2" key="1">
    <citation type="submission" date="2020-04" db="EMBL/GenBank/DDBJ databases">
        <title>Vibrio sp. SM6, a novel species isolated from seawater.</title>
        <authorList>
            <person name="Wang X."/>
        </authorList>
    </citation>
    <scope>NUCLEOTIDE SEQUENCE [LARGE SCALE GENOMIC DNA]</scope>
    <source>
        <strain evidence="1 2">SM6</strain>
    </source>
</reference>
<sequence>MNLNQLALKLDELAAQAAQLDRRRGEQVRGLFDERLFHCQSQLLMPCVDETRATFNTLKREQECGRLTAMRAEYLTERLLAQISAIQRELATVPLRNKVKHIGAVTQKPINVLYQELAQHSEWARRLQQMVWEQQQALNSASALERAERQKTLLATEQRLIRCKAALDKIENQITYRERHSS</sequence>
<dbReference type="Proteomes" id="UP000535589">
    <property type="component" value="Unassembled WGS sequence"/>
</dbReference>
<dbReference type="RefSeq" id="WP_168834433.1">
    <property type="nucleotide sequence ID" value="NZ_JABAIK010000001.1"/>
</dbReference>